<dbReference type="EMBL" id="JAEAOA010000235">
    <property type="protein sequence ID" value="KAK3577722.1"/>
    <property type="molecule type" value="Genomic_DNA"/>
</dbReference>
<dbReference type="PROSITE" id="PS50041">
    <property type="entry name" value="C_TYPE_LECTIN_2"/>
    <property type="match status" value="1"/>
</dbReference>
<dbReference type="Gene3D" id="3.10.100.10">
    <property type="entry name" value="Mannose-Binding Protein A, subunit A"/>
    <property type="match status" value="1"/>
</dbReference>
<sequence>MLGIWCFKTQHKQRKKKTEEDGDISYVVTSTPGLIERLVGITLPVFQLHGLQVYIRKLGKGIVVNYIYDSNGGTYTVQLTSIQPTSIQPTRIQPTRIQPTSIQPTSTRITTISCTSTIQTTVEPQLVCRAGYVLYAGPGTPFFYRYENKCLSWEAARSLCVMEGTDLVVLDDQNLPGFGDLMNRIFQAGPRICPSAFGIWIGAKSTMKMEDLDSEYINGTKIPLNNPLWQDMPPNIFTRLCFQYNTDTQNMTKLKINTHPCTIDVAFVCQQRR</sequence>
<dbReference type="InterPro" id="IPR016187">
    <property type="entry name" value="CTDL_fold"/>
</dbReference>
<reference evidence="2" key="2">
    <citation type="journal article" date="2021" name="Genome Biol. Evol.">
        <title>Developing a high-quality reference genome for a parasitic bivalve with doubly uniparental inheritance (Bivalvia: Unionida).</title>
        <authorList>
            <person name="Smith C.H."/>
        </authorList>
    </citation>
    <scope>NUCLEOTIDE SEQUENCE</scope>
    <source>
        <strain evidence="2">CHS0354</strain>
        <tissue evidence="2">Mantle</tissue>
    </source>
</reference>
<dbReference type="SUPFAM" id="SSF56436">
    <property type="entry name" value="C-type lectin-like"/>
    <property type="match status" value="1"/>
</dbReference>
<dbReference type="AlphaFoldDB" id="A0AAE0RQE3"/>
<accession>A0AAE0RQE3</accession>
<dbReference type="SMART" id="SM00034">
    <property type="entry name" value="CLECT"/>
    <property type="match status" value="1"/>
</dbReference>
<reference evidence="2" key="3">
    <citation type="submission" date="2023-05" db="EMBL/GenBank/DDBJ databases">
        <authorList>
            <person name="Smith C.H."/>
        </authorList>
    </citation>
    <scope>NUCLEOTIDE SEQUENCE</scope>
    <source>
        <strain evidence="2">CHS0354</strain>
        <tissue evidence="2">Mantle</tissue>
    </source>
</reference>
<dbReference type="CDD" id="cd00037">
    <property type="entry name" value="CLECT"/>
    <property type="match status" value="1"/>
</dbReference>
<feature type="domain" description="C-type lectin" evidence="1">
    <location>
        <begin position="144"/>
        <end position="270"/>
    </location>
</feature>
<name>A0AAE0RQE3_9BIVA</name>
<evidence type="ECO:0000313" key="3">
    <source>
        <dbReference type="Proteomes" id="UP001195483"/>
    </source>
</evidence>
<organism evidence="2 3">
    <name type="scientific">Potamilus streckersoni</name>
    <dbReference type="NCBI Taxonomy" id="2493646"/>
    <lineage>
        <taxon>Eukaryota</taxon>
        <taxon>Metazoa</taxon>
        <taxon>Spiralia</taxon>
        <taxon>Lophotrochozoa</taxon>
        <taxon>Mollusca</taxon>
        <taxon>Bivalvia</taxon>
        <taxon>Autobranchia</taxon>
        <taxon>Heteroconchia</taxon>
        <taxon>Palaeoheterodonta</taxon>
        <taxon>Unionida</taxon>
        <taxon>Unionoidea</taxon>
        <taxon>Unionidae</taxon>
        <taxon>Ambleminae</taxon>
        <taxon>Lampsilini</taxon>
        <taxon>Potamilus</taxon>
    </lineage>
</organism>
<keyword evidence="3" id="KW-1185">Reference proteome</keyword>
<comment type="caution">
    <text evidence="2">The sequence shown here is derived from an EMBL/GenBank/DDBJ whole genome shotgun (WGS) entry which is preliminary data.</text>
</comment>
<evidence type="ECO:0000259" key="1">
    <source>
        <dbReference type="PROSITE" id="PS50041"/>
    </source>
</evidence>
<dbReference type="Proteomes" id="UP001195483">
    <property type="component" value="Unassembled WGS sequence"/>
</dbReference>
<reference evidence="2" key="1">
    <citation type="journal article" date="2021" name="Genome Biol. Evol.">
        <title>A High-Quality Reference Genome for a Parasitic Bivalve with Doubly Uniparental Inheritance (Bivalvia: Unionida).</title>
        <authorList>
            <person name="Smith C.H."/>
        </authorList>
    </citation>
    <scope>NUCLEOTIDE SEQUENCE</scope>
    <source>
        <strain evidence="2">CHS0354</strain>
    </source>
</reference>
<dbReference type="InterPro" id="IPR016186">
    <property type="entry name" value="C-type_lectin-like/link_sf"/>
</dbReference>
<dbReference type="InterPro" id="IPR001304">
    <property type="entry name" value="C-type_lectin-like"/>
</dbReference>
<protein>
    <recommendedName>
        <fullName evidence="1">C-type lectin domain-containing protein</fullName>
    </recommendedName>
</protein>
<proteinExistence type="predicted"/>
<gene>
    <name evidence="2" type="ORF">CHS0354_002934</name>
</gene>
<evidence type="ECO:0000313" key="2">
    <source>
        <dbReference type="EMBL" id="KAK3577722.1"/>
    </source>
</evidence>